<dbReference type="PANTHER" id="PTHR13026:SF0">
    <property type="entry name" value="RIBOSOMAL RNA PROCESSING 1B"/>
    <property type="match status" value="1"/>
</dbReference>
<comment type="subcellular location">
    <subcellularLocation>
        <location evidence="1">Nucleus</location>
    </subcellularLocation>
</comment>
<evidence type="ECO:0000313" key="7">
    <source>
        <dbReference type="Proteomes" id="UP000828390"/>
    </source>
</evidence>
<dbReference type="PANTHER" id="PTHR13026">
    <property type="entry name" value="NNP-1 PROTEIN NOVEL NUCLEAR PROTEIN 1 NOP52"/>
    <property type="match status" value="1"/>
</dbReference>
<evidence type="ECO:0000256" key="3">
    <source>
        <dbReference type="ARBA" id="ARBA00022552"/>
    </source>
</evidence>
<feature type="region of interest" description="Disordered" evidence="5">
    <location>
        <begin position="499"/>
        <end position="575"/>
    </location>
</feature>
<dbReference type="Pfam" id="PF05997">
    <property type="entry name" value="Nop52"/>
    <property type="match status" value="1"/>
</dbReference>
<proteinExistence type="inferred from homology"/>
<evidence type="ECO:0000256" key="5">
    <source>
        <dbReference type="SAM" id="MobiDB-lite"/>
    </source>
</evidence>
<feature type="compositionally biased region" description="Polar residues" evidence="5">
    <location>
        <begin position="663"/>
        <end position="673"/>
    </location>
</feature>
<dbReference type="GO" id="GO:0006364">
    <property type="term" value="P:rRNA processing"/>
    <property type="evidence" value="ECO:0007669"/>
    <property type="project" value="UniProtKB-KW"/>
</dbReference>
<organism evidence="6 7">
    <name type="scientific">Dreissena polymorpha</name>
    <name type="common">Zebra mussel</name>
    <name type="synonym">Mytilus polymorpha</name>
    <dbReference type="NCBI Taxonomy" id="45954"/>
    <lineage>
        <taxon>Eukaryota</taxon>
        <taxon>Metazoa</taxon>
        <taxon>Spiralia</taxon>
        <taxon>Lophotrochozoa</taxon>
        <taxon>Mollusca</taxon>
        <taxon>Bivalvia</taxon>
        <taxon>Autobranchia</taxon>
        <taxon>Heteroconchia</taxon>
        <taxon>Euheterodonta</taxon>
        <taxon>Imparidentia</taxon>
        <taxon>Neoheterodontei</taxon>
        <taxon>Myida</taxon>
        <taxon>Dreissenoidea</taxon>
        <taxon>Dreissenidae</taxon>
        <taxon>Dreissena</taxon>
    </lineage>
</organism>
<dbReference type="AlphaFoldDB" id="A0A9D4MHZ2"/>
<evidence type="ECO:0000313" key="6">
    <source>
        <dbReference type="EMBL" id="KAH3877942.1"/>
    </source>
</evidence>
<keyword evidence="4" id="KW-0539">Nucleus</keyword>
<dbReference type="OrthoDB" id="2019504at2759"/>
<accession>A0A9D4MHZ2</accession>
<dbReference type="GO" id="GO:0005634">
    <property type="term" value="C:nucleus"/>
    <property type="evidence" value="ECO:0007669"/>
    <property type="project" value="UniProtKB-SubCell"/>
</dbReference>
<evidence type="ECO:0000256" key="1">
    <source>
        <dbReference type="ARBA" id="ARBA00004123"/>
    </source>
</evidence>
<comment type="similarity">
    <text evidence="2">Belongs to the RRP1 family.</text>
</comment>
<feature type="compositionally biased region" description="Low complexity" evidence="5">
    <location>
        <begin position="610"/>
        <end position="626"/>
    </location>
</feature>
<dbReference type="GO" id="GO:0030688">
    <property type="term" value="C:preribosome, small subunit precursor"/>
    <property type="evidence" value="ECO:0007669"/>
    <property type="project" value="InterPro"/>
</dbReference>
<gene>
    <name evidence="6" type="ORF">DPMN_001822</name>
</gene>
<dbReference type="Proteomes" id="UP000828390">
    <property type="component" value="Unassembled WGS sequence"/>
</dbReference>
<dbReference type="EMBL" id="JAIWYP010000001">
    <property type="protein sequence ID" value="KAH3877942.1"/>
    <property type="molecule type" value="Genomic_DNA"/>
</dbReference>
<feature type="region of interest" description="Disordered" evidence="5">
    <location>
        <begin position="605"/>
        <end position="703"/>
    </location>
</feature>
<evidence type="ECO:0000256" key="4">
    <source>
        <dbReference type="ARBA" id="ARBA00023242"/>
    </source>
</evidence>
<keyword evidence="7" id="KW-1185">Reference proteome</keyword>
<keyword evidence="3" id="KW-0698">rRNA processing</keyword>
<reference evidence="6" key="2">
    <citation type="submission" date="2020-11" db="EMBL/GenBank/DDBJ databases">
        <authorList>
            <person name="McCartney M.A."/>
            <person name="Auch B."/>
            <person name="Kono T."/>
            <person name="Mallez S."/>
            <person name="Becker A."/>
            <person name="Gohl D.M."/>
            <person name="Silverstein K.A.T."/>
            <person name="Koren S."/>
            <person name="Bechman K.B."/>
            <person name="Herman A."/>
            <person name="Abrahante J.E."/>
            <person name="Garbe J."/>
        </authorList>
    </citation>
    <scope>NUCLEOTIDE SEQUENCE</scope>
    <source>
        <strain evidence="6">Duluth1</strain>
        <tissue evidence="6">Whole animal</tissue>
    </source>
</reference>
<feature type="compositionally biased region" description="Polar residues" evidence="5">
    <location>
        <begin position="637"/>
        <end position="651"/>
    </location>
</feature>
<feature type="region of interest" description="Disordered" evidence="5">
    <location>
        <begin position="323"/>
        <end position="358"/>
    </location>
</feature>
<dbReference type="InterPro" id="IPR010301">
    <property type="entry name" value="RRP1"/>
</dbReference>
<evidence type="ECO:0000256" key="2">
    <source>
        <dbReference type="ARBA" id="ARBA00006374"/>
    </source>
</evidence>
<protein>
    <submittedName>
        <fullName evidence="6">Uncharacterized protein</fullName>
    </submittedName>
</protein>
<feature type="compositionally biased region" description="Polar residues" evidence="5">
    <location>
        <begin position="534"/>
        <end position="549"/>
    </location>
</feature>
<name>A0A9D4MHZ2_DREPO</name>
<sequence length="747" mass="83792">MASFLPVEVKFAQSLADNEKKNRFRAVKKLKKYLRARSSSNKDGFTTDDLLKIWKGLHYCMWMQDQPLIQEELSVTLSQMVHELASVEAKMLFIKVFFITEAREWSAIDVWRIDKFMMLMRCMLHESLIVVQKLHWKPEPLDRVVTIYTDVVMSPTSDAVPDGLKTHFTDIYLEEVEKVGGEQLTSIQLIKLLDPFATYLKLGKNPLVHRRIISRVFEPILTRAMELTRQKTSRGNEEPKESDLPYMSMQFDNCMIADHLFQQGQGQGVTNKNRTALYDLVKRLRDTNQGTLPRQKEVTIAPGVSFLDMKKAVTSLVIMETQNTKEKTKKKKKKKDNEKNENTDPNNNAGGDTDLIQPGIETAPAAASKKGKRKYIQEDYPDAPLTKIKKKNTEDETDTKSLGILRGVLKNKLKKGIAKNKSSLKRENIAETAPLPSVALVMETRPSVATMTPNKYKKVDKGLGKVSLESDKRGSNANIEPPQSFKITRRADNVQWIPKEQAQPIKFRDSELNKTPAGFNKKRKAPEPVETLRNDVNNSGTNKNLSVTVPQIVIETPKSETNSPKRKKSLSLSPKSKGLLGSDFARFDGSKAPVAYVRRSFIKVNKGQTPQSQPGSSKSQRGSSKRVSFDMKKNKAQGFTESLNSPLTPFNPTKKPEQGILKSPNTADASTPVASLVFGKATPPTPRSQNAIARVKAKRRGSVQQVQTPSTVMIRQTPTPILAKTGMAIAGPTSMKKRDKAVDFFYM</sequence>
<reference evidence="6" key="1">
    <citation type="journal article" date="2019" name="bioRxiv">
        <title>The Genome of the Zebra Mussel, Dreissena polymorpha: A Resource for Invasive Species Research.</title>
        <authorList>
            <person name="McCartney M.A."/>
            <person name="Auch B."/>
            <person name="Kono T."/>
            <person name="Mallez S."/>
            <person name="Zhang Y."/>
            <person name="Obille A."/>
            <person name="Becker A."/>
            <person name="Abrahante J.E."/>
            <person name="Garbe J."/>
            <person name="Badalamenti J.P."/>
            <person name="Herman A."/>
            <person name="Mangelson H."/>
            <person name="Liachko I."/>
            <person name="Sullivan S."/>
            <person name="Sone E.D."/>
            <person name="Koren S."/>
            <person name="Silverstein K.A.T."/>
            <person name="Beckman K.B."/>
            <person name="Gohl D.M."/>
        </authorList>
    </citation>
    <scope>NUCLEOTIDE SEQUENCE</scope>
    <source>
        <strain evidence="6">Duluth1</strain>
        <tissue evidence="6">Whole animal</tissue>
    </source>
</reference>
<comment type="caution">
    <text evidence="6">The sequence shown here is derived from an EMBL/GenBank/DDBJ whole genome shotgun (WGS) entry which is preliminary data.</text>
</comment>